<dbReference type="Proteomes" id="UP001529338">
    <property type="component" value="Unassembled WGS sequence"/>
</dbReference>
<reference evidence="3 4" key="1">
    <citation type="submission" date="2023-06" db="EMBL/GenBank/DDBJ databases">
        <title>Cellulomonas sp. MW4 Whole genome sequence.</title>
        <authorList>
            <person name="Park S."/>
        </authorList>
    </citation>
    <scope>NUCLEOTIDE SEQUENCE [LARGE SCALE GENOMIC DNA]</scope>
    <source>
        <strain evidence="3 4">MW4</strain>
    </source>
</reference>
<dbReference type="Pfam" id="PF01575">
    <property type="entry name" value="MaoC_dehydratas"/>
    <property type="match status" value="1"/>
</dbReference>
<dbReference type="InterPro" id="IPR029069">
    <property type="entry name" value="HotDog_dom_sf"/>
</dbReference>
<comment type="caution">
    <text evidence="3">The sequence shown here is derived from an EMBL/GenBank/DDBJ whole genome shotgun (WGS) entry which is preliminary data.</text>
</comment>
<dbReference type="PANTHER" id="PTHR43841">
    <property type="entry name" value="3-HYDROXYACYL-THIOESTER DEHYDRATASE HTDX-RELATED"/>
    <property type="match status" value="1"/>
</dbReference>
<proteinExistence type="inferred from homology"/>
<dbReference type="InterPro" id="IPR002539">
    <property type="entry name" value="MaoC-like_dom"/>
</dbReference>
<dbReference type="RefSeq" id="WP_289454381.1">
    <property type="nucleotide sequence ID" value="NZ_JAUCGQ010000001.1"/>
</dbReference>
<evidence type="ECO:0000256" key="1">
    <source>
        <dbReference type="ARBA" id="ARBA00005254"/>
    </source>
</evidence>
<protein>
    <submittedName>
        <fullName evidence="3">MaoC/PaaZ C-terminal domain-containing protein</fullName>
    </submittedName>
</protein>
<feature type="domain" description="MaoC-like" evidence="2">
    <location>
        <begin position="209"/>
        <end position="277"/>
    </location>
</feature>
<dbReference type="PANTHER" id="PTHR43841:SF1">
    <property type="entry name" value="3-HYDROXYACYL-THIOESTER DEHYDRATASE X"/>
    <property type="match status" value="1"/>
</dbReference>
<keyword evidence="4" id="KW-1185">Reference proteome</keyword>
<sequence length="311" mass="32318">MTAAVPPTGDGLGDRRVVTLPAVPALGGLYVKGLAGVATSVVGRRLGRGSGALPDVAYEVAGVRADAARLTAYQHLVGESASDALPAGFVHVLAFPLAVAVMTTPGFPFPLVGAVHVANRVEQHREARLDEPLTLRAWSQGLRSHRAGTQAELVVTASDADGERVWTGVSTYLAKGVHLTDRPGPADDPAEERTPFVAPVPTGRWQLPADEGRLYAAVSGDRNPIHVSSLAAKGFGFPRAIAHGMDTAARALAAVGAAHGPAFVWTAEFARPVLLPGSPAVRVARDVDGFAYAVWDARSGKPHLTGTVRPV</sequence>
<accession>A0ABT7SEL1</accession>
<organism evidence="3 4">
    <name type="scientific">Cellulomonas alba</name>
    <dbReference type="NCBI Taxonomy" id="3053467"/>
    <lineage>
        <taxon>Bacteria</taxon>
        <taxon>Bacillati</taxon>
        <taxon>Actinomycetota</taxon>
        <taxon>Actinomycetes</taxon>
        <taxon>Micrococcales</taxon>
        <taxon>Cellulomonadaceae</taxon>
        <taxon>Cellulomonas</taxon>
    </lineage>
</organism>
<dbReference type="SUPFAM" id="SSF54637">
    <property type="entry name" value="Thioesterase/thiol ester dehydrase-isomerase"/>
    <property type="match status" value="2"/>
</dbReference>
<evidence type="ECO:0000259" key="2">
    <source>
        <dbReference type="Pfam" id="PF01575"/>
    </source>
</evidence>
<evidence type="ECO:0000313" key="3">
    <source>
        <dbReference type="EMBL" id="MDM7854610.1"/>
    </source>
</evidence>
<gene>
    <name evidence="3" type="ORF">QRT04_06685</name>
</gene>
<comment type="similarity">
    <text evidence="1">Belongs to the enoyl-CoA hydratase/isomerase family.</text>
</comment>
<evidence type="ECO:0000313" key="4">
    <source>
        <dbReference type="Proteomes" id="UP001529338"/>
    </source>
</evidence>
<dbReference type="EMBL" id="JAUCGQ010000001">
    <property type="protein sequence ID" value="MDM7854610.1"/>
    <property type="molecule type" value="Genomic_DNA"/>
</dbReference>
<name>A0ABT7SEL1_9CELL</name>
<dbReference type="Gene3D" id="3.10.129.10">
    <property type="entry name" value="Hotdog Thioesterase"/>
    <property type="match status" value="1"/>
</dbReference>